<sequence length="354" mass="38764">MSELQVSLIVLGVLVILGVVVYNWWQDRRVSQKMQKHMPVVDDDPLLRESGSSDSRKEPDLTHFGLANEPDNLASNSHPQGETVDEAERIEEPDPVIEEVIEIVFTSPKLGEELSASLKDVRSLGPRPVRMFAQTDQGVLATRVNPTEKYMALHLAVLLANRAGPLSAIEWSQLWGKVGALAEELEARVEGRDQNEVIEKAQTLDGVCADLDMQVGLNLLLEEARDTEDFIQCAMGMGFIEHEGELAWVGEHGLACFTLNRFDGHPFEAGALIDKLSLLLDVPRSPAAEASFARMVDVGTELARRLGAVLVDDQGKPLAQGAEAAIDERLRELYGQLEAAGLTAGGERARRVFA</sequence>
<feature type="domain" description="ZipA C-terminal FtsZ-binding" evidence="5">
    <location>
        <begin position="211"/>
        <end position="330"/>
    </location>
</feature>
<keyword evidence="2 4" id="KW-0472">Membrane</keyword>
<keyword evidence="7" id="KW-1185">Reference proteome</keyword>
<feature type="region of interest" description="Disordered" evidence="3">
    <location>
        <begin position="35"/>
        <end position="61"/>
    </location>
</feature>
<dbReference type="OrthoDB" id="8521018at2"/>
<dbReference type="GO" id="GO:0090529">
    <property type="term" value="P:cell septum assembly"/>
    <property type="evidence" value="ECO:0007669"/>
    <property type="project" value="InterPro"/>
</dbReference>
<gene>
    <name evidence="6" type="ORF">DBV39_10435</name>
</gene>
<reference evidence="6" key="1">
    <citation type="submission" date="2018-04" db="EMBL/GenBank/DDBJ databases">
        <title>Bordetella sp. HZ20 isolated from seawater.</title>
        <authorList>
            <person name="Sun C."/>
        </authorList>
    </citation>
    <scope>NUCLEOTIDE SEQUENCE [LARGE SCALE GENOMIC DNA]</scope>
    <source>
        <strain evidence="6">HZ20</strain>
    </source>
</reference>
<dbReference type="InterPro" id="IPR007449">
    <property type="entry name" value="ZipA_FtsZ-bd_C"/>
</dbReference>
<keyword evidence="4" id="KW-1133">Transmembrane helix</keyword>
<dbReference type="SUPFAM" id="SSF64383">
    <property type="entry name" value="Cell-division protein ZipA, C-terminal domain"/>
    <property type="match status" value="1"/>
</dbReference>
<keyword evidence="1" id="KW-0132">Cell division</keyword>
<accession>A0A2R4XJW9</accession>
<evidence type="ECO:0000256" key="3">
    <source>
        <dbReference type="SAM" id="MobiDB-lite"/>
    </source>
</evidence>
<dbReference type="AlphaFoldDB" id="A0A2R4XJW9"/>
<dbReference type="SMART" id="SM00771">
    <property type="entry name" value="ZipA_C"/>
    <property type="match status" value="1"/>
</dbReference>
<feature type="transmembrane region" description="Helical" evidence="4">
    <location>
        <begin position="6"/>
        <end position="25"/>
    </location>
</feature>
<keyword evidence="2" id="KW-1003">Cell membrane</keyword>
<evidence type="ECO:0000259" key="5">
    <source>
        <dbReference type="SMART" id="SM00771"/>
    </source>
</evidence>
<evidence type="ECO:0000256" key="4">
    <source>
        <dbReference type="SAM" id="Phobius"/>
    </source>
</evidence>
<keyword evidence="1" id="KW-0131">Cell cycle</keyword>
<evidence type="ECO:0000313" key="7">
    <source>
        <dbReference type="Proteomes" id="UP000244571"/>
    </source>
</evidence>
<dbReference type="Pfam" id="PF04354">
    <property type="entry name" value="ZipA_C"/>
    <property type="match status" value="1"/>
</dbReference>
<dbReference type="EMBL" id="CP028901">
    <property type="protein sequence ID" value="AWB34064.1"/>
    <property type="molecule type" value="Genomic_DNA"/>
</dbReference>
<comment type="subcellular location">
    <subcellularLocation>
        <location evidence="2">Cell inner membrane</location>
        <topology evidence="2">Single-pass type I membrane protein</topology>
    </subcellularLocation>
</comment>
<organism evidence="6 7">
    <name type="scientific">Orrella marina</name>
    <dbReference type="NCBI Taxonomy" id="2163011"/>
    <lineage>
        <taxon>Bacteria</taxon>
        <taxon>Pseudomonadati</taxon>
        <taxon>Pseudomonadota</taxon>
        <taxon>Betaproteobacteria</taxon>
        <taxon>Burkholderiales</taxon>
        <taxon>Alcaligenaceae</taxon>
        <taxon>Orrella</taxon>
    </lineage>
</organism>
<dbReference type="InterPro" id="IPR036765">
    <property type="entry name" value="ZipA_FtsZ-bd_C_sf"/>
</dbReference>
<dbReference type="Proteomes" id="UP000244571">
    <property type="component" value="Chromosome"/>
</dbReference>
<evidence type="ECO:0000313" key="6">
    <source>
        <dbReference type="EMBL" id="AWB34064.1"/>
    </source>
</evidence>
<dbReference type="RefSeq" id="WP_108621480.1">
    <property type="nucleotide sequence ID" value="NZ_CP028901.1"/>
</dbReference>
<dbReference type="Gene3D" id="3.30.1400.10">
    <property type="entry name" value="ZipA, C-terminal FtsZ-binding domain"/>
    <property type="match status" value="1"/>
</dbReference>
<comment type="function">
    <text evidence="1">Essential cell division protein that stabilizes the FtsZ protofilaments by cross-linking them and that serves as a cytoplasmic membrane anchor for the Z ring. Also required for the recruitment to the septal ring of downstream cell division proteins.</text>
</comment>
<name>A0A2R4XJW9_9BURK</name>
<dbReference type="GO" id="GO:0005886">
    <property type="term" value="C:plasma membrane"/>
    <property type="evidence" value="ECO:0007669"/>
    <property type="project" value="UniProtKB-SubCell"/>
</dbReference>
<comment type="similarity">
    <text evidence="1">Belongs to the ZipA family.</text>
</comment>
<keyword evidence="2 4" id="KW-0812">Transmembrane</keyword>
<evidence type="ECO:0000256" key="1">
    <source>
        <dbReference type="RuleBase" id="RU003612"/>
    </source>
</evidence>
<protein>
    <recommendedName>
        <fullName evidence="1">Cell division protein ZipA</fullName>
    </recommendedName>
</protein>
<dbReference type="KEGG" id="boz:DBV39_10435"/>
<proteinExistence type="inferred from homology"/>
<keyword evidence="2" id="KW-0997">Cell inner membrane</keyword>
<evidence type="ECO:0000256" key="2">
    <source>
        <dbReference type="RuleBase" id="RU003613"/>
    </source>
</evidence>